<evidence type="ECO:0000259" key="10">
    <source>
        <dbReference type="Pfam" id="PF02449"/>
    </source>
</evidence>
<evidence type="ECO:0000256" key="9">
    <source>
        <dbReference type="PIRSR" id="PIRSR001084-3"/>
    </source>
</evidence>
<evidence type="ECO:0000256" key="1">
    <source>
        <dbReference type="ARBA" id="ARBA00001412"/>
    </source>
</evidence>
<dbReference type="GO" id="GO:0009341">
    <property type="term" value="C:beta-galactosidase complex"/>
    <property type="evidence" value="ECO:0007669"/>
    <property type="project" value="InterPro"/>
</dbReference>
<feature type="binding site" evidence="8">
    <location>
        <position position="156"/>
    </location>
    <ligand>
        <name>substrate</name>
    </ligand>
</feature>
<comment type="catalytic activity">
    <reaction evidence="1 6">
        <text>Hydrolysis of terminal non-reducing beta-D-galactose residues in beta-D-galactosides.</text>
        <dbReference type="EC" id="3.2.1.23"/>
    </reaction>
</comment>
<feature type="domain" description="Beta-galactosidase trimerisation" evidence="11">
    <location>
        <begin position="401"/>
        <end position="601"/>
    </location>
</feature>
<dbReference type="GO" id="GO:0046872">
    <property type="term" value="F:metal ion binding"/>
    <property type="evidence" value="ECO:0007669"/>
    <property type="project" value="UniProtKB-KW"/>
</dbReference>
<feature type="active site" description="Proton donor" evidence="7">
    <location>
        <position position="157"/>
    </location>
</feature>
<feature type="binding site" evidence="8">
    <location>
        <position position="118"/>
    </location>
    <ligand>
        <name>substrate</name>
    </ligand>
</feature>
<feature type="domain" description="Glycoside hydrolase family 42 N-terminal" evidence="10">
    <location>
        <begin position="21"/>
        <end position="389"/>
    </location>
</feature>
<dbReference type="InterPro" id="IPR017853">
    <property type="entry name" value="GH"/>
</dbReference>
<dbReference type="EC" id="3.2.1.23" evidence="3 6"/>
<evidence type="ECO:0000256" key="3">
    <source>
        <dbReference type="ARBA" id="ARBA00012756"/>
    </source>
</evidence>
<dbReference type="EMBL" id="JACHGN010000007">
    <property type="protein sequence ID" value="MBB5134016.1"/>
    <property type="molecule type" value="Genomic_DNA"/>
</dbReference>
<dbReference type="Gene3D" id="2.60.40.1180">
    <property type="entry name" value="Golgi alpha-mannosidase II"/>
    <property type="match status" value="1"/>
</dbReference>
<evidence type="ECO:0000313" key="13">
    <source>
        <dbReference type="Proteomes" id="UP000578449"/>
    </source>
</evidence>
<feature type="binding site" evidence="9">
    <location>
        <position position="122"/>
    </location>
    <ligand>
        <name>Zn(2+)</name>
        <dbReference type="ChEBI" id="CHEBI:29105"/>
    </ligand>
</feature>
<gene>
    <name evidence="12" type="ORF">HNP84_003742</name>
</gene>
<dbReference type="Pfam" id="PF08532">
    <property type="entry name" value="Glyco_hydro_42M"/>
    <property type="match status" value="1"/>
</dbReference>
<dbReference type="SUPFAM" id="SSF52317">
    <property type="entry name" value="Class I glutamine amidotransferase-like"/>
    <property type="match status" value="1"/>
</dbReference>
<keyword evidence="5 6" id="KW-0326">Glycosidase</keyword>
<dbReference type="InterPro" id="IPR029062">
    <property type="entry name" value="Class_I_gatase-like"/>
</dbReference>
<sequence length="656" mass="71864">MSERIPRLYRAMGGGIGFGADYNPEQWPREVWREDVRLMREAGVTIVTLGIFSWAAIEKEPGERDFGWLDEVMDLLGEAGIAVSLATGTASPPPWLARLHPETLPVDAEGRTLWTGARQQYCPSSPAYRAAALDFATAMAKRYGQHPALALWHVGNEYGCHVDACYCDASAAGFREWLRARYGDLDGLNAAWSTDFWSQRYSDWSEVLPPRLAPTFPNPAQQLDFRRFSSDAMRECYLMEREALLALLPDIPVTTNMMGLWKSVDSFSWADELDIAALDLYPEPKDPTAHIGGALFHDLTRSLRRGQPWMLMEQAPSAISYRPPNRPKKPGQMRLWSMQAVARGADAVMYFQWRASAGGAEKFHSAVVGHGGTDNRVFREVSALGKELAGLADVAGSRVRAQVALVHDWANWWALELDARPAELELLERLKDHYAALWHENVTVDIVPPGADLSGYKLVAVPNLYLVSAEAAADLAAYVRGGGRLLMSFFSGIADERDRIHLGGYPGPFRELLGLRVDEFWPLGEGETVTLTDGTTAGLWADDLVLEGAEPLARYAGGPLAGVPAVTRHAYGAGSATYLGTRLEPGAMRALVRAELAAAGVEPVLPDLPEGVEAVAREAADGTRFLFLLNHTDAPVRAYGTDLPGQGVAVLREERS</sequence>
<evidence type="ECO:0000256" key="7">
    <source>
        <dbReference type="PIRSR" id="PIRSR001084-1"/>
    </source>
</evidence>
<dbReference type="RefSeq" id="WP_221336397.1">
    <property type="nucleotide sequence ID" value="NZ_BAABIX010000061.1"/>
</dbReference>
<keyword evidence="4 6" id="KW-0378">Hydrolase</keyword>
<evidence type="ECO:0000256" key="5">
    <source>
        <dbReference type="ARBA" id="ARBA00023295"/>
    </source>
</evidence>
<keyword evidence="9" id="KW-0479">Metal-binding</keyword>
<evidence type="ECO:0000256" key="6">
    <source>
        <dbReference type="PIRNR" id="PIRNR001084"/>
    </source>
</evidence>
<dbReference type="Gene3D" id="3.20.20.80">
    <property type="entry name" value="Glycosidases"/>
    <property type="match status" value="1"/>
</dbReference>
<keyword evidence="13" id="KW-1185">Reference proteome</keyword>
<feature type="binding site" evidence="9">
    <location>
        <position position="165"/>
    </location>
    <ligand>
        <name>Zn(2+)</name>
        <dbReference type="ChEBI" id="CHEBI:29105"/>
    </ligand>
</feature>
<comment type="caution">
    <text evidence="12">The sequence shown here is derived from an EMBL/GenBank/DDBJ whole genome shotgun (WGS) entry which is preliminary data.</text>
</comment>
<dbReference type="CDD" id="cd03143">
    <property type="entry name" value="A4_beta-galactosidase_middle_domain"/>
    <property type="match status" value="1"/>
</dbReference>
<dbReference type="InterPro" id="IPR013780">
    <property type="entry name" value="Glyco_hydro_b"/>
</dbReference>
<reference evidence="12 13" key="1">
    <citation type="submission" date="2020-08" db="EMBL/GenBank/DDBJ databases">
        <title>Genomic Encyclopedia of Type Strains, Phase IV (KMG-IV): sequencing the most valuable type-strain genomes for metagenomic binning, comparative biology and taxonomic classification.</title>
        <authorList>
            <person name="Goeker M."/>
        </authorList>
    </citation>
    <scope>NUCLEOTIDE SEQUENCE [LARGE SCALE GENOMIC DNA]</scope>
    <source>
        <strain evidence="12 13">DSM 45615</strain>
    </source>
</reference>
<dbReference type="InterPro" id="IPR013738">
    <property type="entry name" value="Beta_galactosidase_Trimer"/>
</dbReference>
<dbReference type="PANTHER" id="PTHR36447:SF1">
    <property type="entry name" value="BETA-GALACTOSIDASE GANA"/>
    <property type="match status" value="1"/>
</dbReference>
<dbReference type="SUPFAM" id="SSF51445">
    <property type="entry name" value="(Trans)glycosidases"/>
    <property type="match status" value="1"/>
</dbReference>
<proteinExistence type="inferred from homology"/>
<accession>A0A840P624</accession>
<evidence type="ECO:0000259" key="11">
    <source>
        <dbReference type="Pfam" id="PF08532"/>
    </source>
</evidence>
<dbReference type="AlphaFoldDB" id="A0A840P624"/>
<comment type="similarity">
    <text evidence="2 6">Belongs to the glycosyl hydrolase 42 family.</text>
</comment>
<dbReference type="PIRSF" id="PIRSF001084">
    <property type="entry name" value="B-galactosidase"/>
    <property type="match status" value="1"/>
</dbReference>
<evidence type="ECO:0000313" key="12">
    <source>
        <dbReference type="EMBL" id="MBB5134016.1"/>
    </source>
</evidence>
<feature type="active site" description="Nucleophile" evidence="7">
    <location>
        <position position="313"/>
    </location>
</feature>
<name>A0A840P624_9ACTN</name>
<evidence type="ECO:0000256" key="8">
    <source>
        <dbReference type="PIRSR" id="PIRSR001084-2"/>
    </source>
</evidence>
<dbReference type="InterPro" id="IPR013529">
    <property type="entry name" value="Glyco_hydro_42_N"/>
</dbReference>
<dbReference type="InterPro" id="IPR003476">
    <property type="entry name" value="Glyco_hydro_42"/>
</dbReference>
<dbReference type="GO" id="GO:0004565">
    <property type="term" value="F:beta-galactosidase activity"/>
    <property type="evidence" value="ECO:0007669"/>
    <property type="project" value="UniProtKB-EC"/>
</dbReference>
<keyword evidence="9" id="KW-0862">Zinc</keyword>
<evidence type="ECO:0000256" key="4">
    <source>
        <dbReference type="ARBA" id="ARBA00022801"/>
    </source>
</evidence>
<evidence type="ECO:0000256" key="2">
    <source>
        <dbReference type="ARBA" id="ARBA00005940"/>
    </source>
</evidence>
<dbReference type="Gene3D" id="3.40.50.880">
    <property type="match status" value="1"/>
</dbReference>
<feature type="binding site" evidence="9">
    <location>
        <position position="167"/>
    </location>
    <ligand>
        <name>Zn(2+)</name>
        <dbReference type="ChEBI" id="CHEBI:29105"/>
    </ligand>
</feature>
<protein>
    <recommendedName>
        <fullName evidence="3 6">Beta-galactosidase</fullName>
        <shortName evidence="6">Beta-gal</shortName>
        <ecNumber evidence="3 6">3.2.1.23</ecNumber>
    </recommendedName>
</protein>
<dbReference type="GO" id="GO:0005975">
    <property type="term" value="P:carbohydrate metabolic process"/>
    <property type="evidence" value="ECO:0007669"/>
    <property type="project" value="InterPro"/>
</dbReference>
<dbReference type="PANTHER" id="PTHR36447">
    <property type="entry name" value="BETA-GALACTOSIDASE GANA"/>
    <property type="match status" value="1"/>
</dbReference>
<organism evidence="12 13">
    <name type="scientific">Thermocatellispora tengchongensis</name>
    <dbReference type="NCBI Taxonomy" id="1073253"/>
    <lineage>
        <taxon>Bacteria</taxon>
        <taxon>Bacillati</taxon>
        <taxon>Actinomycetota</taxon>
        <taxon>Actinomycetes</taxon>
        <taxon>Streptosporangiales</taxon>
        <taxon>Streptosporangiaceae</taxon>
        <taxon>Thermocatellispora</taxon>
    </lineage>
</organism>
<dbReference type="Pfam" id="PF02449">
    <property type="entry name" value="Glyco_hydro_42"/>
    <property type="match status" value="1"/>
</dbReference>
<dbReference type="Proteomes" id="UP000578449">
    <property type="component" value="Unassembled WGS sequence"/>
</dbReference>